<dbReference type="InterPro" id="IPR037522">
    <property type="entry name" value="HD_GYP_dom"/>
</dbReference>
<dbReference type="NCBIfam" id="TIGR00277">
    <property type="entry name" value="HDIG"/>
    <property type="match status" value="1"/>
</dbReference>
<dbReference type="PANTHER" id="PTHR43155">
    <property type="entry name" value="CYCLIC DI-GMP PHOSPHODIESTERASE PA4108-RELATED"/>
    <property type="match status" value="1"/>
</dbReference>
<organism evidence="3 4">
    <name type="scientific">Saccharibacillus brassicae</name>
    <dbReference type="NCBI Taxonomy" id="2583377"/>
    <lineage>
        <taxon>Bacteria</taxon>
        <taxon>Bacillati</taxon>
        <taxon>Bacillota</taxon>
        <taxon>Bacilli</taxon>
        <taxon>Bacillales</taxon>
        <taxon>Paenibacillaceae</taxon>
        <taxon>Saccharibacillus</taxon>
    </lineage>
</organism>
<feature type="domain" description="HD" evidence="1">
    <location>
        <begin position="132"/>
        <end position="254"/>
    </location>
</feature>
<evidence type="ECO:0000313" key="3">
    <source>
        <dbReference type="EMBL" id="QDH22555.1"/>
    </source>
</evidence>
<dbReference type="CDD" id="cd00077">
    <property type="entry name" value="HDc"/>
    <property type="match status" value="1"/>
</dbReference>
<sequence>MKVHVTDLKNGDRLIADTFNRHGVHILAKGTALYDAEIARLMQHSIDYVEVHPNEEDPYANAGTAAFFFPEIKSTFDDAVLLFESLFHDSMTTGRFDSALVEDIMQPLFNVLASQKDAVALLLLLNRDANYTYVHSMQVGMLSYYLSLWLGYPHDQASAICQAGYLHDIGKSTIPGEILNKPGRLTKEEYEIVKMHTVNGYEIIRNSLGDTDAATAALQHHERGDGSGYPHGIKADEMHPWSAIIAVADVYSAMTSNRVYQDKQELINVLKELHRLSFGQLAPEPTHTFIRNMLPYFINKKVRLTNGEYGYIVMNHPTDFFRPLVRVSDRFVDLSTERELDIEEVFSDNAG</sequence>
<dbReference type="SMART" id="SM00471">
    <property type="entry name" value="HDc"/>
    <property type="match status" value="1"/>
</dbReference>
<accession>A0A4Y6V2S8</accession>
<dbReference type="PROSITE" id="PS51832">
    <property type="entry name" value="HD_GYP"/>
    <property type="match status" value="1"/>
</dbReference>
<dbReference type="RefSeq" id="WP_141449097.1">
    <property type="nucleotide sequence ID" value="NZ_CP041217.1"/>
</dbReference>
<dbReference type="SUPFAM" id="SSF109604">
    <property type="entry name" value="HD-domain/PDEase-like"/>
    <property type="match status" value="1"/>
</dbReference>
<gene>
    <name evidence="3" type="ORF">FFV09_17925</name>
</gene>
<proteinExistence type="predicted"/>
<dbReference type="Gene3D" id="1.10.3210.10">
    <property type="entry name" value="Hypothetical protein af1432"/>
    <property type="match status" value="1"/>
</dbReference>
<evidence type="ECO:0000259" key="1">
    <source>
        <dbReference type="PROSITE" id="PS51831"/>
    </source>
</evidence>
<dbReference type="InterPro" id="IPR006674">
    <property type="entry name" value="HD_domain"/>
</dbReference>
<dbReference type="Pfam" id="PF13487">
    <property type="entry name" value="HD_5"/>
    <property type="match status" value="1"/>
</dbReference>
<dbReference type="Proteomes" id="UP000316968">
    <property type="component" value="Chromosome"/>
</dbReference>
<dbReference type="PANTHER" id="PTHR43155:SF2">
    <property type="entry name" value="CYCLIC DI-GMP PHOSPHODIESTERASE PA4108"/>
    <property type="match status" value="1"/>
</dbReference>
<evidence type="ECO:0000313" key="4">
    <source>
        <dbReference type="Proteomes" id="UP000316968"/>
    </source>
</evidence>
<protein>
    <submittedName>
        <fullName evidence="3">HD-GYP domain-containing protein</fullName>
    </submittedName>
</protein>
<dbReference type="EMBL" id="CP041217">
    <property type="protein sequence ID" value="QDH22555.1"/>
    <property type="molecule type" value="Genomic_DNA"/>
</dbReference>
<dbReference type="InterPro" id="IPR006675">
    <property type="entry name" value="HDIG_dom"/>
</dbReference>
<feature type="domain" description="HD-GYP" evidence="2">
    <location>
        <begin position="110"/>
        <end position="305"/>
    </location>
</feature>
<evidence type="ECO:0000259" key="2">
    <source>
        <dbReference type="PROSITE" id="PS51832"/>
    </source>
</evidence>
<name>A0A4Y6V2S8_SACBS</name>
<dbReference type="KEGG" id="saca:FFV09_17925"/>
<keyword evidence="4" id="KW-1185">Reference proteome</keyword>
<dbReference type="OrthoDB" id="9759601at2"/>
<dbReference type="AlphaFoldDB" id="A0A4Y6V2S8"/>
<dbReference type="PROSITE" id="PS51831">
    <property type="entry name" value="HD"/>
    <property type="match status" value="1"/>
</dbReference>
<reference evidence="3 4" key="1">
    <citation type="submission" date="2019-06" db="EMBL/GenBank/DDBJ databases">
        <title>Saccharibacillus brassicae sp. nov., an endophytic bacterium isolated from Chinese cabbage seeds (Brassica pekinensis).</title>
        <authorList>
            <person name="Jiang L."/>
            <person name="Lee J."/>
            <person name="Kim S.W."/>
        </authorList>
    </citation>
    <scope>NUCLEOTIDE SEQUENCE [LARGE SCALE GENOMIC DNA]</scope>
    <source>
        <strain evidence="4">KCTC 43072 / ATSA2</strain>
    </source>
</reference>
<dbReference type="InterPro" id="IPR003607">
    <property type="entry name" value="HD/PDEase_dom"/>
</dbReference>